<organism evidence="1 2">
    <name type="scientific">Lachancea thermotolerans (strain ATCC 56472 / CBS 6340 / NRRL Y-8284)</name>
    <name type="common">Yeast</name>
    <name type="synonym">Kluyveromyces thermotolerans</name>
    <dbReference type="NCBI Taxonomy" id="559295"/>
    <lineage>
        <taxon>Eukaryota</taxon>
        <taxon>Fungi</taxon>
        <taxon>Dikarya</taxon>
        <taxon>Ascomycota</taxon>
        <taxon>Saccharomycotina</taxon>
        <taxon>Saccharomycetes</taxon>
        <taxon>Saccharomycetales</taxon>
        <taxon>Saccharomycetaceae</taxon>
        <taxon>Lachancea</taxon>
    </lineage>
</organism>
<dbReference type="GO" id="GO:0005634">
    <property type="term" value="C:nucleus"/>
    <property type="evidence" value="ECO:0007669"/>
    <property type="project" value="TreeGrafter"/>
</dbReference>
<name>C5DI32_LACTC</name>
<dbReference type="SUPFAM" id="SSF56784">
    <property type="entry name" value="HAD-like"/>
    <property type="match status" value="1"/>
</dbReference>
<dbReference type="InParanoid" id="C5DI32"/>
<gene>
    <name evidence="1" type="ordered locus">KLTH0E09306g</name>
</gene>
<dbReference type="PANTHER" id="PTHR46191">
    <property type="match status" value="1"/>
</dbReference>
<dbReference type="InterPro" id="IPR051828">
    <property type="entry name" value="HAD-like_hydrolase_domain"/>
</dbReference>
<dbReference type="HOGENOM" id="CLU_1469337_0_0_1"/>
<dbReference type="Pfam" id="PF00702">
    <property type="entry name" value="Hydrolase"/>
    <property type="match status" value="1"/>
</dbReference>
<dbReference type="Gene3D" id="3.40.50.1000">
    <property type="entry name" value="HAD superfamily/HAD-like"/>
    <property type="match status" value="1"/>
</dbReference>
<dbReference type="RefSeq" id="XP_002553880.1">
    <property type="nucleotide sequence ID" value="XM_002553834.1"/>
</dbReference>
<dbReference type="Proteomes" id="UP000002036">
    <property type="component" value="Chromosome E"/>
</dbReference>
<dbReference type="OrthoDB" id="444127at2759"/>
<evidence type="ECO:0000313" key="2">
    <source>
        <dbReference type="Proteomes" id="UP000002036"/>
    </source>
</evidence>
<dbReference type="eggNOG" id="KOG3085">
    <property type="taxonomic scope" value="Eukaryota"/>
</dbReference>
<sequence>MVDEILHVFEGFGAYTVYPDLLELLELIQQEHSEVVLGVVSNTDPIMYKLLENIGLKPYFKNHVYLSYDLELSKPDPVFFEAVLHDVVKQHPELLKNSTLEELKTDCWHVGDEENNDLNCPASAGWNAVLLDRMNKYNHFSESFERAQRSLHQLYTDKIDNDSGKSWQLSMKQVDAIQLSERRFVISNFRTLSQLLFPSTSNGPSSN</sequence>
<dbReference type="InterPro" id="IPR036412">
    <property type="entry name" value="HAD-like_sf"/>
</dbReference>
<proteinExistence type="predicted"/>
<dbReference type="FunCoup" id="C5DI32">
    <property type="interactions" value="168"/>
</dbReference>
<protein>
    <submittedName>
        <fullName evidence="1">KLTH0E09306p</fullName>
    </submittedName>
</protein>
<dbReference type="EMBL" id="CU928169">
    <property type="protein sequence ID" value="CAR23443.1"/>
    <property type="molecule type" value="Genomic_DNA"/>
</dbReference>
<reference evidence="1 2" key="1">
    <citation type="journal article" date="2009" name="Genome Res.">
        <title>Comparative genomics of protoploid Saccharomycetaceae.</title>
        <authorList>
            <consortium name="The Genolevures Consortium"/>
            <person name="Souciet J.-L."/>
            <person name="Dujon B."/>
            <person name="Gaillardin C."/>
            <person name="Johnston M."/>
            <person name="Baret P.V."/>
            <person name="Cliften P."/>
            <person name="Sherman D.J."/>
            <person name="Weissenbach J."/>
            <person name="Westhof E."/>
            <person name="Wincker P."/>
            <person name="Jubin C."/>
            <person name="Poulain J."/>
            <person name="Barbe V."/>
            <person name="Segurens B."/>
            <person name="Artiguenave F."/>
            <person name="Anthouard V."/>
            <person name="Vacherie B."/>
            <person name="Val M.-E."/>
            <person name="Fulton R.S."/>
            <person name="Minx P."/>
            <person name="Wilson R."/>
            <person name="Durrens P."/>
            <person name="Jean G."/>
            <person name="Marck C."/>
            <person name="Martin T."/>
            <person name="Nikolski M."/>
            <person name="Rolland T."/>
            <person name="Seret M.-L."/>
            <person name="Casaregola S."/>
            <person name="Despons L."/>
            <person name="Fairhead C."/>
            <person name="Fischer G."/>
            <person name="Lafontaine I."/>
            <person name="Leh V."/>
            <person name="Lemaire M."/>
            <person name="de Montigny J."/>
            <person name="Neuveglise C."/>
            <person name="Thierry A."/>
            <person name="Blanc-Lenfle I."/>
            <person name="Bleykasten C."/>
            <person name="Diffels J."/>
            <person name="Fritsch E."/>
            <person name="Frangeul L."/>
            <person name="Goeffon A."/>
            <person name="Jauniaux N."/>
            <person name="Kachouri-Lafond R."/>
            <person name="Payen C."/>
            <person name="Potier S."/>
            <person name="Pribylova L."/>
            <person name="Ozanne C."/>
            <person name="Richard G.-F."/>
            <person name="Sacerdot C."/>
            <person name="Straub M.-L."/>
            <person name="Talla E."/>
        </authorList>
    </citation>
    <scope>NUCLEOTIDE SEQUENCE [LARGE SCALE GENOMIC DNA]</scope>
    <source>
        <strain evidence="2">ATCC 56472 / CBS 6340 / NRRL Y-8284</strain>
    </source>
</reference>
<dbReference type="PANTHER" id="PTHR46191:SF2">
    <property type="entry name" value="HALOACID DEHALOGENASE-LIKE HYDROLASE DOMAIN-CONTAINING PROTEIN 3"/>
    <property type="match status" value="1"/>
</dbReference>
<keyword evidence="2" id="KW-1185">Reference proteome</keyword>
<accession>C5DI32</accession>
<evidence type="ECO:0000313" key="1">
    <source>
        <dbReference type="EMBL" id="CAR23443.1"/>
    </source>
</evidence>
<dbReference type="AlphaFoldDB" id="C5DI32"/>
<dbReference type="GeneID" id="8292043"/>
<dbReference type="KEGG" id="lth:KLTH0E09306g"/>
<dbReference type="InterPro" id="IPR023214">
    <property type="entry name" value="HAD_sf"/>
</dbReference>
<dbReference type="STRING" id="559295.C5DI32"/>